<reference evidence="1" key="1">
    <citation type="journal article" date="2014" name="Nat. Commun.">
        <title>The emerging biofuel crop Camelina sativa retains a highly undifferentiated hexaploid genome structure.</title>
        <authorList>
            <person name="Kagale S."/>
            <person name="Koh C."/>
            <person name="Nixon J."/>
            <person name="Bollina V."/>
            <person name="Clarke W.E."/>
            <person name="Tuteja R."/>
            <person name="Spillane C."/>
            <person name="Robinson S.J."/>
            <person name="Links M.G."/>
            <person name="Clarke C."/>
            <person name="Higgins E.E."/>
            <person name="Huebert T."/>
            <person name="Sharpe A.G."/>
            <person name="Parkin I.A."/>
        </authorList>
    </citation>
    <scope>NUCLEOTIDE SEQUENCE [LARGE SCALE GENOMIC DNA]</scope>
    <source>
        <strain evidence="1">cv. DH55</strain>
    </source>
</reference>
<evidence type="ECO:0000313" key="1">
    <source>
        <dbReference type="Proteomes" id="UP000694864"/>
    </source>
</evidence>
<dbReference type="RefSeq" id="XP_019085866.1">
    <property type="nucleotide sequence ID" value="XM_019230321.1"/>
</dbReference>
<keyword evidence="1" id="KW-1185">Reference proteome</keyword>
<dbReference type="Proteomes" id="UP000694864">
    <property type="component" value="Chromosome 9"/>
</dbReference>
<organism evidence="1 2">
    <name type="scientific">Camelina sativa</name>
    <name type="common">False flax</name>
    <name type="synonym">Myagrum sativum</name>
    <dbReference type="NCBI Taxonomy" id="90675"/>
    <lineage>
        <taxon>Eukaryota</taxon>
        <taxon>Viridiplantae</taxon>
        <taxon>Streptophyta</taxon>
        <taxon>Embryophyta</taxon>
        <taxon>Tracheophyta</taxon>
        <taxon>Spermatophyta</taxon>
        <taxon>Magnoliopsida</taxon>
        <taxon>eudicotyledons</taxon>
        <taxon>Gunneridae</taxon>
        <taxon>Pentapetalae</taxon>
        <taxon>rosids</taxon>
        <taxon>malvids</taxon>
        <taxon>Brassicales</taxon>
        <taxon>Brassicaceae</taxon>
        <taxon>Camelineae</taxon>
        <taxon>Camelina</taxon>
    </lineage>
</organism>
<accession>A0ABM1QGH8</accession>
<proteinExistence type="predicted"/>
<evidence type="ECO:0000313" key="2">
    <source>
        <dbReference type="RefSeq" id="XP_019085866.1"/>
    </source>
</evidence>
<gene>
    <name evidence="2" type="primary">LOC104711348</name>
</gene>
<reference evidence="2" key="2">
    <citation type="submission" date="2025-08" db="UniProtKB">
        <authorList>
            <consortium name="RefSeq"/>
        </authorList>
    </citation>
    <scope>IDENTIFICATION</scope>
    <source>
        <tissue evidence="2">Leaf</tissue>
    </source>
</reference>
<protein>
    <submittedName>
        <fullName evidence="2">Cyclin-B2-2-like isoform X1</fullName>
    </submittedName>
</protein>
<sequence>MENDESPSPNRNLYNCLCHVYWFARCFSTEHYPNREKKKRMANPVNNRNLVAKPIIEIHLEDDYDTRSRKVGIEMKRQNRRGALSVINQNLTSRRDKEA</sequence>
<name>A0ABM1QGH8_CAMSA</name>
<dbReference type="GeneID" id="104711348"/>